<dbReference type="GO" id="GO:0016787">
    <property type="term" value="F:hydrolase activity"/>
    <property type="evidence" value="ECO:0007669"/>
    <property type="project" value="UniProtKB-KW"/>
</dbReference>
<sequence>MSLSRRTFLGQSCAATAMATTPGSVWSQTILKLGDAKLITLSDGNLVLPGSMVVPDGNMAAATEILDRYDVGPDQFRPECNVTLLQTGDRNVIFDVGAGPNFMPSAGRLGDALAQIDLDPADVTDVLFTHAHPDHLWGLTDDFDDLVFANANYYIGQAEWDYWTDPTTISSINEFRVPFAVGAASRLSLLSDRINLIQDGQEPLIGVTALLTPGHTPGHMSFAMHAGKDSRLIVGDCIANHHLAFEKPAWHSGSDQDAETGARTRVRLMDRLAVEQIPIIGFHLPNGGAGRVERRGDGYEFVSEDS</sequence>
<evidence type="ECO:0000313" key="7">
    <source>
        <dbReference type="Proteomes" id="UP000201613"/>
    </source>
</evidence>
<dbReference type="Proteomes" id="UP000201613">
    <property type="component" value="Unassembled WGS sequence"/>
</dbReference>
<dbReference type="CDD" id="cd07720">
    <property type="entry name" value="OPHC2-like_MBL-fold"/>
    <property type="match status" value="1"/>
</dbReference>
<dbReference type="SMART" id="SM00849">
    <property type="entry name" value="Lactamase_B"/>
    <property type="match status" value="1"/>
</dbReference>
<keyword evidence="4" id="KW-0862">Zinc</keyword>
<evidence type="ECO:0000256" key="2">
    <source>
        <dbReference type="ARBA" id="ARBA00022723"/>
    </source>
</evidence>
<dbReference type="EC" id="3.1.1.-" evidence="6"/>
<evidence type="ECO:0000259" key="5">
    <source>
        <dbReference type="SMART" id="SM00849"/>
    </source>
</evidence>
<keyword evidence="7" id="KW-1185">Reference proteome</keyword>
<dbReference type="InterPro" id="IPR019546">
    <property type="entry name" value="TAT_signal_bac_arc"/>
</dbReference>
<dbReference type="GO" id="GO:0046872">
    <property type="term" value="F:metal ion binding"/>
    <property type="evidence" value="ECO:0007669"/>
    <property type="project" value="UniProtKB-KW"/>
</dbReference>
<dbReference type="PANTHER" id="PTHR42978">
    <property type="entry name" value="QUORUM-QUENCHING LACTONASE YTNP-RELATED-RELATED"/>
    <property type="match status" value="1"/>
</dbReference>
<dbReference type="Pfam" id="PF00753">
    <property type="entry name" value="Lactamase_B"/>
    <property type="match status" value="1"/>
</dbReference>
<evidence type="ECO:0000313" key="6">
    <source>
        <dbReference type="EMBL" id="SMY08921.1"/>
    </source>
</evidence>
<dbReference type="InterPro" id="IPR001279">
    <property type="entry name" value="Metallo-B-lactamas"/>
</dbReference>
<comment type="similarity">
    <text evidence="1">Belongs to the metallo-beta-lactamase superfamily.</text>
</comment>
<evidence type="ECO:0000256" key="3">
    <source>
        <dbReference type="ARBA" id="ARBA00022801"/>
    </source>
</evidence>
<name>A0A238LGZ7_9RHOB</name>
<evidence type="ECO:0000256" key="4">
    <source>
        <dbReference type="ARBA" id="ARBA00022833"/>
    </source>
</evidence>
<evidence type="ECO:0000256" key="1">
    <source>
        <dbReference type="ARBA" id="ARBA00007749"/>
    </source>
</evidence>
<feature type="domain" description="Metallo-beta-lactamase" evidence="5">
    <location>
        <begin position="79"/>
        <end position="283"/>
    </location>
</feature>
<dbReference type="AlphaFoldDB" id="A0A238LGZ7"/>
<dbReference type="InterPro" id="IPR036866">
    <property type="entry name" value="RibonucZ/Hydroxyglut_hydro"/>
</dbReference>
<keyword evidence="2" id="KW-0479">Metal-binding</keyword>
<dbReference type="InterPro" id="IPR006311">
    <property type="entry name" value="TAT_signal"/>
</dbReference>
<dbReference type="PROSITE" id="PS51318">
    <property type="entry name" value="TAT"/>
    <property type="match status" value="1"/>
</dbReference>
<dbReference type="InterPro" id="IPR051013">
    <property type="entry name" value="MBL_superfamily_lactonases"/>
</dbReference>
<gene>
    <name evidence="6" type="primary">ytnP_2</name>
    <name evidence="6" type="ORF">LOM8899_03080</name>
</gene>
<dbReference type="OrthoDB" id="9773738at2"/>
<dbReference type="PANTHER" id="PTHR42978:SF6">
    <property type="entry name" value="QUORUM-QUENCHING LACTONASE YTNP-RELATED"/>
    <property type="match status" value="1"/>
</dbReference>
<reference evidence="6 7" key="1">
    <citation type="submission" date="2017-05" db="EMBL/GenBank/DDBJ databases">
        <authorList>
            <person name="Song R."/>
            <person name="Chenine A.L."/>
            <person name="Ruprecht R.M."/>
        </authorList>
    </citation>
    <scope>NUCLEOTIDE SEQUENCE [LARGE SCALE GENOMIC DNA]</scope>
    <source>
        <strain evidence="6 7">CECT 8899</strain>
    </source>
</reference>
<accession>A0A238LGZ7</accession>
<protein>
    <submittedName>
        <fullName evidence="6">Putative quorum-quenching lactonase YtnP</fullName>
        <ecNumber evidence="6">3.1.1.-</ecNumber>
    </submittedName>
</protein>
<keyword evidence="3 6" id="KW-0378">Hydrolase</keyword>
<dbReference type="EMBL" id="FXZK01000006">
    <property type="protein sequence ID" value="SMY08921.1"/>
    <property type="molecule type" value="Genomic_DNA"/>
</dbReference>
<dbReference type="Gene3D" id="3.60.15.10">
    <property type="entry name" value="Ribonuclease Z/Hydroxyacylglutathione hydrolase-like"/>
    <property type="match status" value="1"/>
</dbReference>
<proteinExistence type="inferred from homology"/>
<organism evidence="6 7">
    <name type="scientific">Flavimaricola marinus</name>
    <dbReference type="NCBI Taxonomy" id="1819565"/>
    <lineage>
        <taxon>Bacteria</taxon>
        <taxon>Pseudomonadati</taxon>
        <taxon>Pseudomonadota</taxon>
        <taxon>Alphaproteobacteria</taxon>
        <taxon>Rhodobacterales</taxon>
        <taxon>Paracoccaceae</taxon>
        <taxon>Flavimaricola</taxon>
    </lineage>
</organism>
<dbReference type="NCBIfam" id="TIGR01409">
    <property type="entry name" value="TAT_signal_seq"/>
    <property type="match status" value="1"/>
</dbReference>
<dbReference type="SUPFAM" id="SSF56281">
    <property type="entry name" value="Metallo-hydrolase/oxidoreductase"/>
    <property type="match status" value="1"/>
</dbReference>